<gene>
    <name evidence="8" type="ORF">GY4MC1_0378</name>
</gene>
<evidence type="ECO:0000256" key="5">
    <source>
        <dbReference type="ARBA" id="ARBA00023136"/>
    </source>
</evidence>
<feature type="transmembrane region" description="Helical" evidence="6">
    <location>
        <begin position="7"/>
        <end position="27"/>
    </location>
</feature>
<dbReference type="GO" id="GO:0000271">
    <property type="term" value="P:polysaccharide biosynthetic process"/>
    <property type="evidence" value="ECO:0007669"/>
    <property type="project" value="InterPro"/>
</dbReference>
<accession>A0A7U3YCY2</accession>
<sequence>MNQPFLRFLLVSIIHTAAGLSIMHLLYRLPHVPYWQATLAGIAASAVISYILNRTFTFQSNVSIIKSTFRFIAVMIVCYYCSYRLSTQLTDWAALTAGIISPRLANNAAILLGAGFYTILNYIGQKQFVFFR</sequence>
<protein>
    <submittedName>
        <fullName evidence="8">GtrA family protein</fullName>
    </submittedName>
</protein>
<evidence type="ECO:0000256" key="6">
    <source>
        <dbReference type="SAM" id="Phobius"/>
    </source>
</evidence>
<evidence type="ECO:0000256" key="1">
    <source>
        <dbReference type="ARBA" id="ARBA00004141"/>
    </source>
</evidence>
<dbReference type="PANTHER" id="PTHR38459:SF1">
    <property type="entry name" value="PROPHAGE BACTOPRENOL-LINKED GLUCOSE TRANSLOCASE HOMOLOG"/>
    <property type="match status" value="1"/>
</dbReference>
<feature type="transmembrane region" description="Helical" evidence="6">
    <location>
        <begin position="33"/>
        <end position="52"/>
    </location>
</feature>
<name>A0A7U3YCY2_GEOS0</name>
<keyword evidence="5 6" id="KW-0472">Membrane</keyword>
<feature type="domain" description="GtrA/DPMS transmembrane" evidence="7">
    <location>
        <begin position="7"/>
        <end position="130"/>
    </location>
</feature>
<proteinExistence type="inferred from homology"/>
<dbReference type="KEGG" id="gmc:GY4MC1_0378"/>
<comment type="subcellular location">
    <subcellularLocation>
        <location evidence="1">Membrane</location>
        <topology evidence="1">Multi-pass membrane protein</topology>
    </subcellularLocation>
</comment>
<feature type="transmembrane region" description="Helical" evidence="6">
    <location>
        <begin position="64"/>
        <end position="85"/>
    </location>
</feature>
<dbReference type="PANTHER" id="PTHR38459">
    <property type="entry name" value="PROPHAGE BACTOPRENOL-LINKED GLUCOSE TRANSLOCASE HOMOLOG"/>
    <property type="match status" value="1"/>
</dbReference>
<dbReference type="GO" id="GO:0005886">
    <property type="term" value="C:plasma membrane"/>
    <property type="evidence" value="ECO:0007669"/>
    <property type="project" value="TreeGrafter"/>
</dbReference>
<evidence type="ECO:0000256" key="3">
    <source>
        <dbReference type="ARBA" id="ARBA00022692"/>
    </source>
</evidence>
<keyword evidence="3 6" id="KW-0812">Transmembrane</keyword>
<evidence type="ECO:0000256" key="2">
    <source>
        <dbReference type="ARBA" id="ARBA00009399"/>
    </source>
</evidence>
<comment type="similarity">
    <text evidence="2">Belongs to the GtrA family.</text>
</comment>
<dbReference type="AlphaFoldDB" id="A0A7U3YCY2"/>
<keyword evidence="4 6" id="KW-1133">Transmembrane helix</keyword>
<evidence type="ECO:0000313" key="8">
    <source>
        <dbReference type="EMBL" id="ADP73220.1"/>
    </source>
</evidence>
<dbReference type="InterPro" id="IPR007267">
    <property type="entry name" value="GtrA_DPMS_TM"/>
</dbReference>
<reference evidence="8" key="1">
    <citation type="submission" date="2010-10" db="EMBL/GenBank/DDBJ databases">
        <title>Complete sequence of chromosome of Geobacillus sp. Y4.1MC1.</title>
        <authorList>
            <consortium name="US DOE Joint Genome Institute"/>
            <person name="Lucas S."/>
            <person name="Copeland A."/>
            <person name="Lapidus A."/>
            <person name="Cheng J.-F."/>
            <person name="Bruce D."/>
            <person name="Goodwin L."/>
            <person name="Pitluck S."/>
            <person name="Chertkov O."/>
            <person name="Zhang X."/>
            <person name="Detter J.C."/>
            <person name="Han C."/>
            <person name="Tapia R."/>
            <person name="Land M."/>
            <person name="Hauser L."/>
            <person name="Jeffries C."/>
            <person name="Kyrpides N."/>
            <person name="Ivanova N."/>
            <person name="Ovchinnikova G."/>
            <person name="Brumm P."/>
            <person name="Mead D."/>
            <person name="Woyke T."/>
        </authorList>
    </citation>
    <scope>NUCLEOTIDE SEQUENCE [LARGE SCALE GENOMIC DNA]</scope>
    <source>
        <strain evidence="8">Y4.1MC1</strain>
    </source>
</reference>
<dbReference type="Pfam" id="PF04138">
    <property type="entry name" value="GtrA_DPMS_TM"/>
    <property type="match status" value="1"/>
</dbReference>
<organism evidence="8">
    <name type="scientific">Geobacillus sp. (strain Y4.1MC1)</name>
    <dbReference type="NCBI Taxonomy" id="581103"/>
    <lineage>
        <taxon>Bacteria</taxon>
        <taxon>Bacillati</taxon>
        <taxon>Bacillota</taxon>
        <taxon>Bacilli</taxon>
        <taxon>Bacillales</taxon>
        <taxon>Anoxybacillaceae</taxon>
        <taxon>Geobacillus</taxon>
    </lineage>
</organism>
<evidence type="ECO:0000256" key="4">
    <source>
        <dbReference type="ARBA" id="ARBA00022989"/>
    </source>
</evidence>
<feature type="transmembrane region" description="Helical" evidence="6">
    <location>
        <begin position="105"/>
        <end position="123"/>
    </location>
</feature>
<dbReference type="InterPro" id="IPR051401">
    <property type="entry name" value="GtrA_CellWall_Glycosyl"/>
</dbReference>
<evidence type="ECO:0000259" key="7">
    <source>
        <dbReference type="Pfam" id="PF04138"/>
    </source>
</evidence>
<dbReference type="EMBL" id="CP002293">
    <property type="protein sequence ID" value="ADP73220.1"/>
    <property type="molecule type" value="Genomic_DNA"/>
</dbReference>